<dbReference type="RefSeq" id="WP_377477722.1">
    <property type="nucleotide sequence ID" value="NZ_JBHLWO010000002.1"/>
</dbReference>
<organism evidence="3 4">
    <name type="scientific">Olivibacter oleidegradans</name>
    <dbReference type="NCBI Taxonomy" id="760123"/>
    <lineage>
        <taxon>Bacteria</taxon>
        <taxon>Pseudomonadati</taxon>
        <taxon>Bacteroidota</taxon>
        <taxon>Sphingobacteriia</taxon>
        <taxon>Sphingobacteriales</taxon>
        <taxon>Sphingobacteriaceae</taxon>
        <taxon>Olivibacter</taxon>
    </lineage>
</organism>
<keyword evidence="3" id="KW-0328">Glycosyltransferase</keyword>
<name>A0ABV6HQ12_9SPHI</name>
<comment type="caution">
    <text evidence="3">The sequence shown here is derived from an EMBL/GenBank/DDBJ whole genome shotgun (WGS) entry which is preliminary data.</text>
</comment>
<evidence type="ECO:0000259" key="2">
    <source>
        <dbReference type="Pfam" id="PF02709"/>
    </source>
</evidence>
<accession>A0ABV6HQ12</accession>
<keyword evidence="4" id="KW-1185">Reference proteome</keyword>
<feature type="domain" description="Galactosyltransferase C-terminal" evidence="2">
    <location>
        <begin position="472"/>
        <end position="540"/>
    </location>
</feature>
<gene>
    <name evidence="3" type="ORF">ACFFI0_20845</name>
</gene>
<dbReference type="InterPro" id="IPR027791">
    <property type="entry name" value="Galactosyl_T_C"/>
</dbReference>
<dbReference type="EMBL" id="JBHLWO010000002">
    <property type="protein sequence ID" value="MFC0320786.1"/>
    <property type="molecule type" value="Genomic_DNA"/>
</dbReference>
<dbReference type="Proteomes" id="UP001589774">
    <property type="component" value="Unassembled WGS sequence"/>
</dbReference>
<proteinExistence type="predicted"/>
<dbReference type="GO" id="GO:0016757">
    <property type="term" value="F:glycosyltransferase activity"/>
    <property type="evidence" value="ECO:0007669"/>
    <property type="project" value="UniProtKB-KW"/>
</dbReference>
<keyword evidence="1" id="KW-0808">Transferase</keyword>
<dbReference type="SUPFAM" id="SSF53448">
    <property type="entry name" value="Nucleotide-diphospho-sugar transferases"/>
    <property type="match status" value="1"/>
</dbReference>
<dbReference type="Gene3D" id="3.90.550.10">
    <property type="entry name" value="Spore Coat Polysaccharide Biosynthesis Protein SpsA, Chain A"/>
    <property type="match status" value="1"/>
</dbReference>
<evidence type="ECO:0000313" key="3">
    <source>
        <dbReference type="EMBL" id="MFC0320786.1"/>
    </source>
</evidence>
<reference evidence="3 4" key="1">
    <citation type="submission" date="2024-09" db="EMBL/GenBank/DDBJ databases">
        <authorList>
            <person name="Sun Q."/>
            <person name="Mori K."/>
        </authorList>
    </citation>
    <scope>NUCLEOTIDE SEQUENCE [LARGE SCALE GENOMIC DNA]</scope>
    <source>
        <strain evidence="3 4">CCM 7765</strain>
    </source>
</reference>
<sequence>MNTNDTIIYLSAQPDEFYFIWQLEIQLLNFSDMGIHPSAIHVLIGYEQKKGLSDEFSAFINENRDKARFFIYPDTRKRKFYPSSIRPNLIKQHYLRIKDLESAIIFYHDSDVIFRTLPDFEQLRRGDTWYVSDTHTYLSVEYIKKYGGDRLLGEMCQAMDIPVSTVLKNNKNTGGAQYLLKNVKADFWYTIEEDTENLYYHLSNFNNERAEEEYLLTGLRRSEFHGLQAWYADMWAILWRAWSLDITVKTHDELKFCWADDPNVLYESTKILHYSGSGQNGNGKNFSKTDYANFSPWYDSKLNFSSKEIASHAVIKYVHRVRDTQKRADLSDTSFLIPIRADSEERLENLYQVCSYLDKYFKTHILIAESDSMARVDKSLLPPDCQLFFLRDKNPTLHRTSVNNWLIKKADTPFIAIYDTDAVIPIQQILESVNRLRYDFCDMVYPYDGTFVLLDELFKQMFAKVLDPSLLSVNKNKFVVDTRRSCGGVVFLNRNSYISAGLENEHFKSWGPEDRERMKRMDTLGFRIDRVGGALYHLPHPRSENSKMADEVQERYMEEYFKICNMDKNELKAYTEAWHWR</sequence>
<evidence type="ECO:0000256" key="1">
    <source>
        <dbReference type="ARBA" id="ARBA00022679"/>
    </source>
</evidence>
<evidence type="ECO:0000313" key="4">
    <source>
        <dbReference type="Proteomes" id="UP001589774"/>
    </source>
</evidence>
<protein>
    <submittedName>
        <fullName evidence="3">Galactosyltransferase-related protein</fullName>
    </submittedName>
</protein>
<dbReference type="Pfam" id="PF02709">
    <property type="entry name" value="Glyco_transf_7C"/>
    <property type="match status" value="1"/>
</dbReference>
<dbReference type="InterPro" id="IPR029044">
    <property type="entry name" value="Nucleotide-diphossugar_trans"/>
</dbReference>